<name>A0A0A9FL11_ARUDO</name>
<organism evidence="1">
    <name type="scientific">Arundo donax</name>
    <name type="common">Giant reed</name>
    <name type="synonym">Donax arundinaceus</name>
    <dbReference type="NCBI Taxonomy" id="35708"/>
    <lineage>
        <taxon>Eukaryota</taxon>
        <taxon>Viridiplantae</taxon>
        <taxon>Streptophyta</taxon>
        <taxon>Embryophyta</taxon>
        <taxon>Tracheophyta</taxon>
        <taxon>Spermatophyta</taxon>
        <taxon>Magnoliopsida</taxon>
        <taxon>Liliopsida</taxon>
        <taxon>Poales</taxon>
        <taxon>Poaceae</taxon>
        <taxon>PACMAD clade</taxon>
        <taxon>Arundinoideae</taxon>
        <taxon>Arundineae</taxon>
        <taxon>Arundo</taxon>
    </lineage>
</organism>
<reference evidence="1" key="1">
    <citation type="submission" date="2014-09" db="EMBL/GenBank/DDBJ databases">
        <authorList>
            <person name="Magalhaes I.L.F."/>
            <person name="Oliveira U."/>
            <person name="Santos F.R."/>
            <person name="Vidigal T.H.D.A."/>
            <person name="Brescovit A.D."/>
            <person name="Santos A.J."/>
        </authorList>
    </citation>
    <scope>NUCLEOTIDE SEQUENCE</scope>
    <source>
        <tissue evidence="1">Shoot tissue taken approximately 20 cm above the soil surface</tissue>
    </source>
</reference>
<sequence>MYKMWVNTMTPNRASKFKDIFKGKLLQGPIELVNSRTSLKESYSRNIKKATEQPFL</sequence>
<protein>
    <submittedName>
        <fullName evidence="1">Uncharacterized protein</fullName>
    </submittedName>
</protein>
<dbReference type="EMBL" id="GBRH01188928">
    <property type="protein sequence ID" value="JAE08968.1"/>
    <property type="molecule type" value="Transcribed_RNA"/>
</dbReference>
<accession>A0A0A9FL11</accession>
<reference evidence="1" key="2">
    <citation type="journal article" date="2015" name="Data Brief">
        <title>Shoot transcriptome of the giant reed, Arundo donax.</title>
        <authorList>
            <person name="Barrero R.A."/>
            <person name="Guerrero F.D."/>
            <person name="Moolhuijzen P."/>
            <person name="Goolsby J.A."/>
            <person name="Tidwell J."/>
            <person name="Bellgard S.E."/>
            <person name="Bellgard M.I."/>
        </authorList>
    </citation>
    <scope>NUCLEOTIDE SEQUENCE</scope>
    <source>
        <tissue evidence="1">Shoot tissue taken approximately 20 cm above the soil surface</tissue>
    </source>
</reference>
<dbReference type="AlphaFoldDB" id="A0A0A9FL11"/>
<proteinExistence type="predicted"/>
<evidence type="ECO:0000313" key="1">
    <source>
        <dbReference type="EMBL" id="JAE08968.1"/>
    </source>
</evidence>